<dbReference type="AlphaFoldDB" id="A0A974P6K8"/>
<gene>
    <name evidence="2" type="ORF">JKL49_09575</name>
</gene>
<proteinExistence type="predicted"/>
<keyword evidence="1" id="KW-0472">Membrane</keyword>
<sequence>MSLISDPSAVPTVARAIAGGTGRAGEFARANPLKDKPMFTSSKPVALAPILQEPLEASAGILQGGAANDAVTGDPLPEPAPAAKPTLREQVRKHPVLAFALGGLVIGGIAAIAGRGAIARTARPLLARAARPVLIRAVASRPLQAAGMALRHPRATARWLTRLR</sequence>
<keyword evidence="1" id="KW-1133">Transmembrane helix</keyword>
<organism evidence="2">
    <name type="scientific">Phenylobacterium glaciei</name>
    <dbReference type="NCBI Taxonomy" id="2803784"/>
    <lineage>
        <taxon>Bacteria</taxon>
        <taxon>Pseudomonadati</taxon>
        <taxon>Pseudomonadota</taxon>
        <taxon>Alphaproteobacteria</taxon>
        <taxon>Caulobacterales</taxon>
        <taxon>Caulobacteraceae</taxon>
        <taxon>Phenylobacterium</taxon>
    </lineage>
</organism>
<evidence type="ECO:0000256" key="1">
    <source>
        <dbReference type="SAM" id="Phobius"/>
    </source>
</evidence>
<keyword evidence="1" id="KW-0812">Transmembrane</keyword>
<feature type="transmembrane region" description="Helical" evidence="1">
    <location>
        <begin position="96"/>
        <end position="118"/>
    </location>
</feature>
<evidence type="ECO:0000313" key="2">
    <source>
        <dbReference type="EMBL" id="QQZ51295.1"/>
    </source>
</evidence>
<dbReference type="EMBL" id="CP068570">
    <property type="protein sequence ID" value="QQZ51295.1"/>
    <property type="molecule type" value="Genomic_DNA"/>
</dbReference>
<accession>A0A974P6K8</accession>
<protein>
    <submittedName>
        <fullName evidence="2">Uncharacterized protein</fullName>
    </submittedName>
</protein>
<name>A0A974P6K8_9CAUL</name>
<reference evidence="2" key="1">
    <citation type="submission" date="2021-01" db="EMBL/GenBank/DDBJ databases">
        <title>Genome sequence of Phenylobacterium sp. 20VBR1 isolated from a valley glaceir, Ny-Alesund, Svalbard.</title>
        <authorList>
            <person name="Thomas F.A."/>
            <person name="Krishnan K.P."/>
            <person name="Sinha R.K."/>
        </authorList>
    </citation>
    <scope>NUCLEOTIDE SEQUENCE</scope>
    <source>
        <strain evidence="2">20VBR1</strain>
    </source>
</reference>